<feature type="compositionally biased region" description="Polar residues" evidence="1">
    <location>
        <begin position="35"/>
        <end position="49"/>
    </location>
</feature>
<accession>A0A4S8SUR6</accession>
<protein>
    <submittedName>
        <fullName evidence="2">Uncharacterized protein</fullName>
    </submittedName>
</protein>
<proteinExistence type="predicted"/>
<evidence type="ECO:0000313" key="3">
    <source>
        <dbReference type="Proteomes" id="UP000304951"/>
    </source>
</evidence>
<reference evidence="2 3" key="1">
    <citation type="submission" date="2018-10" db="EMBL/GenBank/DDBJ databases">
        <title>Fifty Aureobasidium pullulans genomes reveal a recombining polyextremotolerant generalist.</title>
        <authorList>
            <person name="Gostincar C."/>
            <person name="Turk M."/>
            <person name="Zajc J."/>
            <person name="Gunde-Cimerman N."/>
        </authorList>
    </citation>
    <scope>NUCLEOTIDE SEQUENCE [LARGE SCALE GENOMIC DNA]</scope>
    <source>
        <strain evidence="2 3">EXF-11900</strain>
    </source>
</reference>
<dbReference type="Proteomes" id="UP000304951">
    <property type="component" value="Unassembled WGS sequence"/>
</dbReference>
<dbReference type="EMBL" id="QZAF01000050">
    <property type="protein sequence ID" value="THV74928.1"/>
    <property type="molecule type" value="Genomic_DNA"/>
</dbReference>
<feature type="region of interest" description="Disordered" evidence="1">
    <location>
        <begin position="35"/>
        <end position="64"/>
    </location>
</feature>
<sequence length="295" mass="31805">MTNLFSQSASGSLASTFGDFHTPSQGSAMKFLNAGSTAEGSSTKRSSLSPVKPVGSGFSSPSRVSAPLVQGPVFSTDTDTDPNTSETRFVCFDLIPEQWTQESAEGYVLNRALEYTGLIGLIDTAVGSPSEVPGFVNIFCRWGDVHFQTDKTRLCSRLFLPLSHSASSAIMSASVLTTKLCCTMSHLPTKMERQDSGIPADNRKTLQSAGSSACNAMLVAEVVKNGDSGYIESYTKRFRAVFLFGSVARNAIHDTEVGENGSSEYLDFRSTEFSALPLFEDVTSHVPTYRLLPLR</sequence>
<dbReference type="AlphaFoldDB" id="A0A4S8SUR6"/>
<gene>
    <name evidence="2" type="ORF">D6D28_02197</name>
</gene>
<evidence type="ECO:0000256" key="1">
    <source>
        <dbReference type="SAM" id="MobiDB-lite"/>
    </source>
</evidence>
<organism evidence="2 3">
    <name type="scientific">Aureobasidium pullulans</name>
    <name type="common">Black yeast</name>
    <name type="synonym">Pullularia pullulans</name>
    <dbReference type="NCBI Taxonomy" id="5580"/>
    <lineage>
        <taxon>Eukaryota</taxon>
        <taxon>Fungi</taxon>
        <taxon>Dikarya</taxon>
        <taxon>Ascomycota</taxon>
        <taxon>Pezizomycotina</taxon>
        <taxon>Dothideomycetes</taxon>
        <taxon>Dothideomycetidae</taxon>
        <taxon>Dothideales</taxon>
        <taxon>Saccotheciaceae</taxon>
        <taxon>Aureobasidium</taxon>
    </lineage>
</organism>
<evidence type="ECO:0000313" key="2">
    <source>
        <dbReference type="EMBL" id="THV74928.1"/>
    </source>
</evidence>
<name>A0A4S8SUR6_AURPU</name>
<comment type="caution">
    <text evidence="2">The sequence shown here is derived from an EMBL/GenBank/DDBJ whole genome shotgun (WGS) entry which is preliminary data.</text>
</comment>